<dbReference type="OrthoDB" id="15743at2759"/>
<evidence type="ECO:0000313" key="2">
    <source>
        <dbReference type="Proteomes" id="UP000466442"/>
    </source>
</evidence>
<dbReference type="InterPro" id="IPR029027">
    <property type="entry name" value="Single_a-helix_sf"/>
</dbReference>
<dbReference type="Pfam" id="PF08997">
    <property type="entry name" value="UCR_6-4kD"/>
    <property type="match status" value="1"/>
</dbReference>
<dbReference type="GO" id="GO:0005743">
    <property type="term" value="C:mitochondrial inner membrane"/>
    <property type="evidence" value="ECO:0007669"/>
    <property type="project" value="TreeGrafter"/>
</dbReference>
<gene>
    <name evidence="1" type="ORF">GE061_006263</name>
</gene>
<sequence>MPFRINTIMAPKLHTFSSKYLINLARKSYDFVNQRFHPAPAIKQITLSMALKMPDVSKHFGPKRQEIAKKWVPSAALYTASGFLFTCYICDWEAVLKYVPIWNRQYDKKD</sequence>
<dbReference type="AlphaFoldDB" id="A0A8S9WXC6"/>
<organism evidence="1 2">
    <name type="scientific">Apolygus lucorum</name>
    <name type="common">Small green plant bug</name>
    <name type="synonym">Lygocoris lucorum</name>
    <dbReference type="NCBI Taxonomy" id="248454"/>
    <lineage>
        <taxon>Eukaryota</taxon>
        <taxon>Metazoa</taxon>
        <taxon>Ecdysozoa</taxon>
        <taxon>Arthropoda</taxon>
        <taxon>Hexapoda</taxon>
        <taxon>Insecta</taxon>
        <taxon>Pterygota</taxon>
        <taxon>Neoptera</taxon>
        <taxon>Paraneoptera</taxon>
        <taxon>Hemiptera</taxon>
        <taxon>Heteroptera</taxon>
        <taxon>Panheteroptera</taxon>
        <taxon>Cimicomorpha</taxon>
        <taxon>Miridae</taxon>
        <taxon>Mirini</taxon>
        <taxon>Apolygus</taxon>
    </lineage>
</organism>
<dbReference type="Gene3D" id="1.20.5.220">
    <property type="match status" value="1"/>
</dbReference>
<dbReference type="Proteomes" id="UP000466442">
    <property type="component" value="Unassembled WGS sequence"/>
</dbReference>
<name>A0A8S9WXC6_APOLU</name>
<reference evidence="1" key="1">
    <citation type="journal article" date="2021" name="Mol. Ecol. Resour.">
        <title>Apolygus lucorum genome provides insights into omnivorousness and mesophyll feeding.</title>
        <authorList>
            <person name="Liu Y."/>
            <person name="Liu H."/>
            <person name="Wang H."/>
            <person name="Huang T."/>
            <person name="Liu B."/>
            <person name="Yang B."/>
            <person name="Yin L."/>
            <person name="Li B."/>
            <person name="Zhang Y."/>
            <person name="Zhang S."/>
            <person name="Jiang F."/>
            <person name="Zhang X."/>
            <person name="Ren Y."/>
            <person name="Wang B."/>
            <person name="Wang S."/>
            <person name="Lu Y."/>
            <person name="Wu K."/>
            <person name="Fan W."/>
            <person name="Wang G."/>
        </authorList>
    </citation>
    <scope>NUCLEOTIDE SEQUENCE</scope>
    <source>
        <strain evidence="1">12Hb</strain>
    </source>
</reference>
<dbReference type="SUPFAM" id="SSF81518">
    <property type="entry name" value="Subunit XI (6.4 kDa protein) of cytochrome bc1 complex (Ubiquinol-cytochrome c reductase)"/>
    <property type="match status" value="1"/>
</dbReference>
<dbReference type="PANTHER" id="PTHR15420">
    <property type="entry name" value="UBIQUINOL-CYTOCHROME C REDUCTASE COMPLEX 6.4 KD PROTEIN"/>
    <property type="match status" value="1"/>
</dbReference>
<keyword evidence="2" id="KW-1185">Reference proteome</keyword>
<dbReference type="GO" id="GO:0006122">
    <property type="term" value="P:mitochondrial electron transport, ubiquinol to cytochrome c"/>
    <property type="evidence" value="ECO:0007669"/>
    <property type="project" value="InterPro"/>
</dbReference>
<protein>
    <recommendedName>
        <fullName evidence="3">Cytochrome b-c1 complex subunit 10</fullName>
    </recommendedName>
</protein>
<proteinExistence type="predicted"/>
<evidence type="ECO:0008006" key="3">
    <source>
        <dbReference type="Google" id="ProtNLM"/>
    </source>
</evidence>
<evidence type="ECO:0000313" key="1">
    <source>
        <dbReference type="EMBL" id="KAF6199965.1"/>
    </source>
</evidence>
<dbReference type="EMBL" id="WIXP02000014">
    <property type="protein sequence ID" value="KAF6199965.1"/>
    <property type="molecule type" value="Genomic_DNA"/>
</dbReference>
<accession>A0A8S9WXC6</accession>
<dbReference type="PANTHER" id="PTHR15420:SF2">
    <property type="entry name" value="CYTOCHROME B-C1 COMPLEX SUBUNIT 10"/>
    <property type="match status" value="1"/>
</dbReference>
<comment type="caution">
    <text evidence="1">The sequence shown here is derived from an EMBL/GenBank/DDBJ whole genome shotgun (WGS) entry which is preliminary data.</text>
</comment>
<dbReference type="InterPro" id="IPR015089">
    <property type="entry name" value="UQCR"/>
</dbReference>